<proteinExistence type="predicted"/>
<feature type="region of interest" description="Disordered" evidence="1">
    <location>
        <begin position="70"/>
        <end position="106"/>
    </location>
</feature>
<evidence type="ECO:0000256" key="1">
    <source>
        <dbReference type="SAM" id="MobiDB-lite"/>
    </source>
</evidence>
<gene>
    <name evidence="2" type="ORF">NMSP_0912</name>
</gene>
<dbReference type="GeneID" id="32901372"/>
<dbReference type="RefSeq" id="WP_086907618.1">
    <property type="nucleotide sequence ID" value="NZ_CP021324.1"/>
</dbReference>
<protein>
    <submittedName>
        <fullName evidence="2">Uncharacterized protein</fullName>
    </submittedName>
</protein>
<accession>A0A2Z2HKF5</accession>
<evidence type="ECO:0000313" key="2">
    <source>
        <dbReference type="EMBL" id="ARS64531.1"/>
    </source>
</evidence>
<name>A0A2Z2HKF5_9ARCH</name>
<reference evidence="2 3" key="1">
    <citation type="journal article" date="2017" name="Environ. Microbiol.">
        <title>Genome and epigenome of a novel marine Thaumarchaeota strain suggest viral infection, phosphorothioation DNA modification and multiple restriction systems.</title>
        <authorList>
            <person name="Ahlgren N.A."/>
            <person name="Chen Y."/>
            <person name="Needham D.M."/>
            <person name="Parada A.E."/>
            <person name="Sachdeva R."/>
            <person name="Trinh V."/>
            <person name="Chen T."/>
            <person name="Fuhrman J.A."/>
        </authorList>
    </citation>
    <scope>NUCLEOTIDE SEQUENCE [LARGE SCALE GENOMIC DNA]</scope>
    <source>
        <strain evidence="2 3">SPOT01</strain>
    </source>
</reference>
<feature type="compositionally biased region" description="Polar residues" evidence="1">
    <location>
        <begin position="11"/>
        <end position="23"/>
    </location>
</feature>
<keyword evidence="3" id="KW-1185">Reference proteome</keyword>
<dbReference type="Proteomes" id="UP000249949">
    <property type="component" value="Chromosome"/>
</dbReference>
<evidence type="ECO:0000313" key="3">
    <source>
        <dbReference type="Proteomes" id="UP000249949"/>
    </source>
</evidence>
<dbReference type="AlphaFoldDB" id="A0A2Z2HKF5"/>
<dbReference type="EMBL" id="CP021324">
    <property type="protein sequence ID" value="ARS64531.1"/>
    <property type="molecule type" value="Genomic_DNA"/>
</dbReference>
<sequence length="106" mass="12166">MRKTLGDYNIEKSSSSDVNNINWSQKKSSEDKKPKKKKIVKKSQIPSGTNIIYKKTEDEKAVSKKIVKITNEQNSDKSKETTGKRFENKDSSLGQVKERSYKRPGR</sequence>
<feature type="region of interest" description="Disordered" evidence="1">
    <location>
        <begin position="1"/>
        <end position="43"/>
    </location>
</feature>
<dbReference type="OrthoDB" id="3344at2157"/>
<feature type="compositionally biased region" description="Basic and acidic residues" evidence="1">
    <location>
        <begin position="74"/>
        <end position="106"/>
    </location>
</feature>
<organism evidence="2 3">
    <name type="scientific">Candidatus Nitrosomarinus catalinensis</name>
    <dbReference type="NCBI Taxonomy" id="1898749"/>
    <lineage>
        <taxon>Archaea</taxon>
        <taxon>Nitrososphaerota</taxon>
        <taxon>Nitrososphaeria</taxon>
        <taxon>Nitrosopumilales</taxon>
        <taxon>Nitrosopumilaceae</taxon>
        <taxon>Candidatus Nitrosomarinus</taxon>
    </lineage>
</organism>
<dbReference type="KEGG" id="nct:NMSP_0912"/>